<dbReference type="Proteomes" id="UP000054815">
    <property type="component" value="Unassembled WGS sequence"/>
</dbReference>
<accession>A0A0V0Y8Z5</accession>
<dbReference type="AlphaFoldDB" id="A0A0V0Y8Z5"/>
<reference evidence="1 2" key="1">
    <citation type="submission" date="2015-01" db="EMBL/GenBank/DDBJ databases">
        <title>Evolution of Trichinella species and genotypes.</title>
        <authorList>
            <person name="Korhonen P.K."/>
            <person name="Edoardo P."/>
            <person name="Giuseppe L.R."/>
            <person name="Gasser R.B."/>
        </authorList>
    </citation>
    <scope>NUCLEOTIDE SEQUENCE [LARGE SCALE GENOMIC DNA]</scope>
    <source>
        <strain evidence="1">ISS141</strain>
    </source>
</reference>
<gene>
    <name evidence="1" type="ORF">T4E_3553</name>
</gene>
<evidence type="ECO:0000313" key="2">
    <source>
        <dbReference type="Proteomes" id="UP000054815"/>
    </source>
</evidence>
<organism evidence="1 2">
    <name type="scientific">Trichinella pseudospiralis</name>
    <name type="common">Parasitic roundworm</name>
    <dbReference type="NCBI Taxonomy" id="6337"/>
    <lineage>
        <taxon>Eukaryota</taxon>
        <taxon>Metazoa</taxon>
        <taxon>Ecdysozoa</taxon>
        <taxon>Nematoda</taxon>
        <taxon>Enoplea</taxon>
        <taxon>Dorylaimia</taxon>
        <taxon>Trichinellida</taxon>
        <taxon>Trichinellidae</taxon>
        <taxon>Trichinella</taxon>
    </lineage>
</organism>
<comment type="caution">
    <text evidence="1">The sequence shown here is derived from an EMBL/GenBank/DDBJ whole genome shotgun (WGS) entry which is preliminary data.</text>
</comment>
<dbReference type="EMBL" id="JYDU01000040">
    <property type="protein sequence ID" value="KRX96744.1"/>
    <property type="molecule type" value="Genomic_DNA"/>
</dbReference>
<proteinExistence type="predicted"/>
<name>A0A0V0Y8Z5_TRIPS</name>
<protein>
    <submittedName>
        <fullName evidence="1">Uncharacterized protein</fullName>
    </submittedName>
</protein>
<evidence type="ECO:0000313" key="1">
    <source>
        <dbReference type="EMBL" id="KRX96744.1"/>
    </source>
</evidence>
<sequence>MDSKCGIPMGNHGEADSFFKISGEIRNQKRREYSHGTDLIVSDDLWSVVRSVLAMTIQGERDDGCNEETWSLVIISVVSAINNPQCEEHADFYQFHFLWTKSCRLKMLKERRCASSYQHLLELVFNTRTKSVALREMAFLSAPDVISAIFLEIRDMAACDLVHS</sequence>